<protein>
    <recommendedName>
        <fullName evidence="3">DUF806 family protein</fullName>
    </recommendedName>
</protein>
<dbReference type="Pfam" id="PF05657">
    <property type="entry name" value="DUF806"/>
    <property type="match status" value="1"/>
</dbReference>
<reference evidence="1 2" key="1">
    <citation type="journal article" date="2006" name="Proc. Natl. Acad. Sci. U.S.A.">
        <title>Comparative genomics of the lactic acid bacteria.</title>
        <authorList>
            <person name="Makarova K."/>
            <person name="Slesarev A."/>
            <person name="Wolf Y."/>
            <person name="Sorokin A."/>
            <person name="Mirkin B."/>
            <person name="Koonin E."/>
            <person name="Pavlov A."/>
            <person name="Pavlova N."/>
            <person name="Karamychev V."/>
            <person name="Polouchine N."/>
            <person name="Shakhova V."/>
            <person name="Grigoriev I."/>
            <person name="Lou Y."/>
            <person name="Rohksar D."/>
            <person name="Lucas S."/>
            <person name="Huang K."/>
            <person name="Goodstein D.M."/>
            <person name="Hawkins T."/>
            <person name="Plengvidhya V."/>
            <person name="Welker D."/>
            <person name="Hughes J."/>
            <person name="Goh Y."/>
            <person name="Benson A."/>
            <person name="Baldwin K."/>
            <person name="Lee J.H."/>
            <person name="Diaz-Muniz I."/>
            <person name="Dosti B."/>
            <person name="Smeianov V."/>
            <person name="Wechter W."/>
            <person name="Barabote R."/>
            <person name="Lorca G."/>
            <person name="Altermann E."/>
            <person name="Barrangou R."/>
            <person name="Ganesan B."/>
            <person name="Xie Y."/>
            <person name="Rawsthorne H."/>
            <person name="Tamir D."/>
            <person name="Parker C."/>
            <person name="Breidt F."/>
            <person name="Broadbent J."/>
            <person name="Hutkins R."/>
            <person name="O'Sullivan D."/>
            <person name="Steele J."/>
            <person name="Unlu G."/>
            <person name="Saier M."/>
            <person name="Klaenhammer T."/>
            <person name="Richardson P."/>
            <person name="Kozyavkin S."/>
            <person name="Weimer B."/>
            <person name="Mills D."/>
        </authorList>
    </citation>
    <scope>NUCLEOTIDE SEQUENCE [LARGE SCALE GENOMIC DNA]</scope>
    <source>
        <strain evidence="2">ATCC 25745 / CCUG 21536 / LMG 10740 / 183-1w</strain>
    </source>
</reference>
<evidence type="ECO:0008006" key="3">
    <source>
        <dbReference type="Google" id="ProtNLM"/>
    </source>
</evidence>
<evidence type="ECO:0000313" key="1">
    <source>
        <dbReference type="EMBL" id="ABJ68053.1"/>
    </source>
</evidence>
<dbReference type="RefSeq" id="WP_011673405.1">
    <property type="nucleotide sequence ID" value="NC_008525.1"/>
</dbReference>
<dbReference type="KEGG" id="ppe:PEPE_0997"/>
<dbReference type="AlphaFoldDB" id="Q03FG9"/>
<dbReference type="Proteomes" id="UP000000773">
    <property type="component" value="Chromosome"/>
</dbReference>
<proteinExistence type="predicted"/>
<dbReference type="STRING" id="278197.PEPE_0997"/>
<gene>
    <name evidence="1" type="ordered locus">PEPE_0997</name>
</gene>
<dbReference type="GeneID" id="33062057"/>
<dbReference type="InterPro" id="IPR008524">
    <property type="entry name" value="DUF806"/>
</dbReference>
<organism evidence="1 2">
    <name type="scientific">Pediococcus pentosaceus (strain ATCC 25745 / CCUG 21536 / LMG 10740 / 183-1w)</name>
    <dbReference type="NCBI Taxonomy" id="278197"/>
    <lineage>
        <taxon>Bacteria</taxon>
        <taxon>Bacillati</taxon>
        <taxon>Bacillota</taxon>
        <taxon>Bacilli</taxon>
        <taxon>Lactobacillales</taxon>
        <taxon>Lactobacillaceae</taxon>
        <taxon>Pediococcus</taxon>
    </lineage>
</organism>
<dbReference type="HOGENOM" id="CLU_157887_0_0_9"/>
<name>Q03FG9_PEDPA</name>
<dbReference type="eggNOG" id="ENOG5034BNT">
    <property type="taxonomic scope" value="Bacteria"/>
</dbReference>
<evidence type="ECO:0000313" key="2">
    <source>
        <dbReference type="Proteomes" id="UP000000773"/>
    </source>
</evidence>
<sequence length="126" mass="14125">MLLPVSQVSSIVNALNLTWLDKVYLNEIPNEDLDNTDTTVMLLQETDSSPAYHANSTFKGLAMGVEVQIFYKVDLEDDFNPIEAEIALLKALKDAGWLIVASQHHTTDPDTNQLTKTIYLTKNEMI</sequence>
<accession>Q03FG9</accession>
<dbReference type="OrthoDB" id="2292483at2"/>
<dbReference type="EMBL" id="CP000422">
    <property type="protein sequence ID" value="ABJ68053.1"/>
    <property type="molecule type" value="Genomic_DNA"/>
</dbReference>